<dbReference type="EMBL" id="CAJNJA010017360">
    <property type="protein sequence ID" value="CAE7399676.1"/>
    <property type="molecule type" value="Genomic_DNA"/>
</dbReference>
<protein>
    <submittedName>
        <fullName evidence="1">PLCXD2 protein</fullName>
    </submittedName>
</protein>
<dbReference type="Proteomes" id="UP000601435">
    <property type="component" value="Unassembled WGS sequence"/>
</dbReference>
<evidence type="ECO:0000313" key="2">
    <source>
        <dbReference type="Proteomes" id="UP000601435"/>
    </source>
</evidence>
<dbReference type="AlphaFoldDB" id="A0A812QR99"/>
<evidence type="ECO:0000313" key="1">
    <source>
        <dbReference type="EMBL" id="CAE7399676.1"/>
    </source>
</evidence>
<gene>
    <name evidence="1" type="primary">PLCXD2</name>
    <name evidence="1" type="ORF">SNEC2469_LOCUS10928</name>
</gene>
<accession>A0A812QR99</accession>
<comment type="caution">
    <text evidence="1">The sequence shown here is derived from an EMBL/GenBank/DDBJ whole genome shotgun (WGS) entry which is preliminary data.</text>
</comment>
<sequence>MSKLMTYRAGNDARDFFKNVDVPLEAGTGYLIEPTEVQTIIYEGFEGDRKMVNTTIPVLDPHELLDFLQAELQLQCPMDKVRAYWKHLRDNGYPFAKNFPARNEDLDCMVPFTIYGDELTLGKDSRDKVTGIFLQLTLFSASAIEDGIAEP</sequence>
<organism evidence="1 2">
    <name type="scientific">Symbiodinium necroappetens</name>
    <dbReference type="NCBI Taxonomy" id="1628268"/>
    <lineage>
        <taxon>Eukaryota</taxon>
        <taxon>Sar</taxon>
        <taxon>Alveolata</taxon>
        <taxon>Dinophyceae</taxon>
        <taxon>Suessiales</taxon>
        <taxon>Symbiodiniaceae</taxon>
        <taxon>Symbiodinium</taxon>
    </lineage>
</organism>
<name>A0A812QR99_9DINO</name>
<keyword evidence="2" id="KW-1185">Reference proteome</keyword>
<proteinExistence type="predicted"/>
<reference evidence="1" key="1">
    <citation type="submission" date="2021-02" db="EMBL/GenBank/DDBJ databases">
        <authorList>
            <person name="Dougan E. K."/>
            <person name="Rhodes N."/>
            <person name="Thang M."/>
            <person name="Chan C."/>
        </authorList>
    </citation>
    <scope>NUCLEOTIDE SEQUENCE</scope>
</reference>